<keyword evidence="5 6" id="KW-0472">Membrane</keyword>
<accession>A0A1I5HDL1</accession>
<reference evidence="8 9" key="1">
    <citation type="submission" date="2016-10" db="EMBL/GenBank/DDBJ databases">
        <authorList>
            <person name="de Groot N.N."/>
        </authorList>
    </citation>
    <scope>NUCLEOTIDE SEQUENCE [LARGE SCALE GENOMIC DNA]</scope>
    <source>
        <strain evidence="8 9">CGMCC 1.9157</strain>
    </source>
</reference>
<evidence type="ECO:0000256" key="2">
    <source>
        <dbReference type="ARBA" id="ARBA00022475"/>
    </source>
</evidence>
<evidence type="ECO:0000256" key="1">
    <source>
        <dbReference type="ARBA" id="ARBA00004651"/>
    </source>
</evidence>
<feature type="transmembrane region" description="Helical" evidence="6">
    <location>
        <begin position="67"/>
        <end position="85"/>
    </location>
</feature>
<evidence type="ECO:0000313" key="9">
    <source>
        <dbReference type="Proteomes" id="UP000199236"/>
    </source>
</evidence>
<evidence type="ECO:0000256" key="5">
    <source>
        <dbReference type="ARBA" id="ARBA00023136"/>
    </source>
</evidence>
<keyword evidence="4 6" id="KW-1133">Transmembrane helix</keyword>
<dbReference type="PANTHER" id="PTHR42920">
    <property type="entry name" value="OS03G0707200 PROTEIN-RELATED"/>
    <property type="match status" value="1"/>
</dbReference>
<gene>
    <name evidence="8" type="ORF">SAMN04488056_106177</name>
</gene>
<feature type="transmembrane region" description="Helical" evidence="6">
    <location>
        <begin position="123"/>
        <end position="139"/>
    </location>
</feature>
<comment type="subcellular location">
    <subcellularLocation>
        <location evidence="1">Cell membrane</location>
        <topology evidence="1">Multi-pass membrane protein</topology>
    </subcellularLocation>
</comment>
<evidence type="ECO:0000256" key="3">
    <source>
        <dbReference type="ARBA" id="ARBA00022692"/>
    </source>
</evidence>
<evidence type="ECO:0000256" key="6">
    <source>
        <dbReference type="SAM" id="Phobius"/>
    </source>
</evidence>
<protein>
    <submittedName>
        <fullName evidence="8">Permease of the drug/metabolite transporter (DMT) superfamily</fullName>
    </submittedName>
</protein>
<dbReference type="RefSeq" id="WP_210186743.1">
    <property type="nucleotide sequence ID" value="NZ_FOVR01000006.1"/>
</dbReference>
<feature type="transmembrane region" description="Helical" evidence="6">
    <location>
        <begin position="97"/>
        <end position="116"/>
    </location>
</feature>
<organism evidence="8 9">
    <name type="scientific">Cohaesibacter marisflavi</name>
    <dbReference type="NCBI Taxonomy" id="655353"/>
    <lineage>
        <taxon>Bacteria</taxon>
        <taxon>Pseudomonadati</taxon>
        <taxon>Pseudomonadota</taxon>
        <taxon>Alphaproteobacteria</taxon>
        <taxon>Hyphomicrobiales</taxon>
        <taxon>Cohaesibacteraceae</taxon>
    </lineage>
</organism>
<dbReference type="SUPFAM" id="SSF103481">
    <property type="entry name" value="Multidrug resistance efflux transporter EmrE"/>
    <property type="match status" value="2"/>
</dbReference>
<feature type="transmembrane region" description="Helical" evidence="6">
    <location>
        <begin position="242"/>
        <end position="260"/>
    </location>
</feature>
<dbReference type="InterPro" id="IPR051258">
    <property type="entry name" value="Diverse_Substrate_Transporter"/>
</dbReference>
<feature type="transmembrane region" description="Helical" evidence="6">
    <location>
        <begin position="151"/>
        <end position="170"/>
    </location>
</feature>
<dbReference type="PANTHER" id="PTHR42920:SF5">
    <property type="entry name" value="EAMA DOMAIN-CONTAINING PROTEIN"/>
    <property type="match status" value="1"/>
</dbReference>
<keyword evidence="2" id="KW-1003">Cell membrane</keyword>
<proteinExistence type="predicted"/>
<dbReference type="EMBL" id="FOVR01000006">
    <property type="protein sequence ID" value="SFO46333.1"/>
    <property type="molecule type" value="Genomic_DNA"/>
</dbReference>
<feature type="domain" description="EamA" evidence="7">
    <location>
        <begin position="5"/>
        <end position="138"/>
    </location>
</feature>
<feature type="transmembrane region" description="Helical" evidence="6">
    <location>
        <begin position="266"/>
        <end position="287"/>
    </location>
</feature>
<name>A0A1I5HDL1_9HYPH</name>
<keyword evidence="9" id="KW-1185">Reference proteome</keyword>
<dbReference type="Pfam" id="PF00892">
    <property type="entry name" value="EamA"/>
    <property type="match status" value="2"/>
</dbReference>
<feature type="domain" description="EamA" evidence="7">
    <location>
        <begin position="148"/>
        <end position="281"/>
    </location>
</feature>
<feature type="transmembrane region" description="Helical" evidence="6">
    <location>
        <begin position="177"/>
        <end position="198"/>
    </location>
</feature>
<keyword evidence="3 6" id="KW-0812">Transmembrane</keyword>
<dbReference type="AlphaFoldDB" id="A0A1I5HDL1"/>
<dbReference type="STRING" id="655353.SAMN04488056_106177"/>
<sequence>MPRMTANLLLLTAAIVWGAAFVAQSTAMESIGPMNFTGVRFLLATLAVAPFAYFERRRVSNPIPLPVIGKGILVGVVFFSGMAFQQFGFATTSVTNAGFLTALYVPLTPVIGVLIFRSWPTPIIWPIVAISVLGAYLLAGSLETMKEGDILMLFSALSWALQIIFVGRMVSKYGNPLAFAFLQFATAGVLGFLGGLPFETMDLSSLQGAWFQIIYTGVFSGALAFGLQAIGQRYTPPADAAIILSGESVFAAIFGALLLSERLTSTQYLGCFLIFSCILLVELLPQIQKRLRRAKKKTEATDTTEASADIPA</sequence>
<dbReference type="GO" id="GO:0005886">
    <property type="term" value="C:plasma membrane"/>
    <property type="evidence" value="ECO:0007669"/>
    <property type="project" value="UniProtKB-SubCell"/>
</dbReference>
<feature type="transmembrane region" description="Helical" evidence="6">
    <location>
        <begin position="210"/>
        <end position="230"/>
    </location>
</feature>
<dbReference type="Proteomes" id="UP000199236">
    <property type="component" value="Unassembled WGS sequence"/>
</dbReference>
<dbReference type="InterPro" id="IPR000620">
    <property type="entry name" value="EamA_dom"/>
</dbReference>
<evidence type="ECO:0000259" key="7">
    <source>
        <dbReference type="Pfam" id="PF00892"/>
    </source>
</evidence>
<evidence type="ECO:0000256" key="4">
    <source>
        <dbReference type="ARBA" id="ARBA00022989"/>
    </source>
</evidence>
<dbReference type="InterPro" id="IPR037185">
    <property type="entry name" value="EmrE-like"/>
</dbReference>
<evidence type="ECO:0000313" key="8">
    <source>
        <dbReference type="EMBL" id="SFO46333.1"/>
    </source>
</evidence>
<feature type="transmembrane region" description="Helical" evidence="6">
    <location>
        <begin position="37"/>
        <end position="55"/>
    </location>
</feature>